<dbReference type="AlphaFoldDB" id="A0A8T0IY71"/>
<name>A0A8T0IY71_CERPU</name>
<gene>
    <name evidence="1" type="ORF">KC19_2G261200</name>
</gene>
<organism evidence="1 2">
    <name type="scientific">Ceratodon purpureus</name>
    <name type="common">Fire moss</name>
    <name type="synonym">Dicranum purpureum</name>
    <dbReference type="NCBI Taxonomy" id="3225"/>
    <lineage>
        <taxon>Eukaryota</taxon>
        <taxon>Viridiplantae</taxon>
        <taxon>Streptophyta</taxon>
        <taxon>Embryophyta</taxon>
        <taxon>Bryophyta</taxon>
        <taxon>Bryophytina</taxon>
        <taxon>Bryopsida</taxon>
        <taxon>Dicranidae</taxon>
        <taxon>Pseudoditrichales</taxon>
        <taxon>Ditrichaceae</taxon>
        <taxon>Ceratodon</taxon>
    </lineage>
</organism>
<proteinExistence type="predicted"/>
<protein>
    <submittedName>
        <fullName evidence="1">Uncharacterized protein</fullName>
    </submittedName>
</protein>
<keyword evidence="2" id="KW-1185">Reference proteome</keyword>
<dbReference type="Proteomes" id="UP000822688">
    <property type="component" value="Chromosome 2"/>
</dbReference>
<evidence type="ECO:0000313" key="1">
    <source>
        <dbReference type="EMBL" id="KAG0588684.1"/>
    </source>
</evidence>
<dbReference type="EMBL" id="CM026422">
    <property type="protein sequence ID" value="KAG0588684.1"/>
    <property type="molecule type" value="Genomic_DNA"/>
</dbReference>
<evidence type="ECO:0000313" key="2">
    <source>
        <dbReference type="Proteomes" id="UP000822688"/>
    </source>
</evidence>
<accession>A0A8T0IY71</accession>
<comment type="caution">
    <text evidence="1">The sequence shown here is derived from an EMBL/GenBank/DDBJ whole genome shotgun (WGS) entry which is preliminary data.</text>
</comment>
<sequence>MSQYYYLYQRRVKVCILARFGGFVVEVGSVVIGYGTHPSSRSCNRNVIVQNIVRVNTIVSNVKRKEKRSQCKRVQTTLIWSSALRPSELHVTPDYLHHINSHASWSI</sequence>
<reference evidence="1" key="1">
    <citation type="submission" date="2020-06" db="EMBL/GenBank/DDBJ databases">
        <title>WGS assembly of Ceratodon purpureus strain R40.</title>
        <authorList>
            <person name="Carey S.B."/>
            <person name="Jenkins J."/>
            <person name="Shu S."/>
            <person name="Lovell J.T."/>
            <person name="Sreedasyam A."/>
            <person name="Maumus F."/>
            <person name="Tiley G.P."/>
            <person name="Fernandez-Pozo N."/>
            <person name="Barry K."/>
            <person name="Chen C."/>
            <person name="Wang M."/>
            <person name="Lipzen A."/>
            <person name="Daum C."/>
            <person name="Saski C.A."/>
            <person name="Payton A.C."/>
            <person name="Mcbreen J.C."/>
            <person name="Conrad R.E."/>
            <person name="Kollar L.M."/>
            <person name="Olsson S."/>
            <person name="Huttunen S."/>
            <person name="Landis J.B."/>
            <person name="Wickett N.J."/>
            <person name="Johnson M.G."/>
            <person name="Rensing S.A."/>
            <person name="Grimwood J."/>
            <person name="Schmutz J."/>
            <person name="Mcdaniel S.F."/>
        </authorList>
    </citation>
    <scope>NUCLEOTIDE SEQUENCE</scope>
    <source>
        <strain evidence="1">R40</strain>
    </source>
</reference>